<name>A0A345Y422_9NEIS</name>
<dbReference type="EMBL" id="CP031337">
    <property type="protein sequence ID" value="AXK38674.1"/>
    <property type="molecule type" value="Genomic_DNA"/>
</dbReference>
<sequence>MMKLFRIAYLLLALALLPLHAMGMATGVLSGSTCSPPSGVCPAHVDKDKADTLHGMAKTGADCCSPQLTALPAMPVLAGTAVLTPRLAHEPPPLLERTIAPPERPPRI</sequence>
<evidence type="ECO:0000313" key="3">
    <source>
        <dbReference type="Proteomes" id="UP000254537"/>
    </source>
</evidence>
<organism evidence="2 3">
    <name type="scientific">Crenobacter cavernae</name>
    <dbReference type="NCBI Taxonomy" id="2290923"/>
    <lineage>
        <taxon>Bacteria</taxon>
        <taxon>Pseudomonadati</taxon>
        <taxon>Pseudomonadota</taxon>
        <taxon>Betaproteobacteria</taxon>
        <taxon>Neisseriales</taxon>
        <taxon>Neisseriaceae</taxon>
        <taxon>Crenobacter</taxon>
    </lineage>
</organism>
<dbReference type="RefSeq" id="WP_115432609.1">
    <property type="nucleotide sequence ID" value="NZ_CP031337.1"/>
</dbReference>
<evidence type="ECO:0008006" key="4">
    <source>
        <dbReference type="Google" id="ProtNLM"/>
    </source>
</evidence>
<feature type="signal peptide" evidence="1">
    <location>
        <begin position="1"/>
        <end position="21"/>
    </location>
</feature>
<keyword evidence="1" id="KW-0732">Signal</keyword>
<reference evidence="2 3" key="1">
    <citation type="submission" date="2018-07" db="EMBL/GenBank/DDBJ databases">
        <title>Crenobacter cavernae sp. nov., isolated from a karst cave.</title>
        <authorList>
            <person name="Zhu H."/>
        </authorList>
    </citation>
    <scope>NUCLEOTIDE SEQUENCE [LARGE SCALE GENOMIC DNA]</scope>
    <source>
        <strain evidence="2 3">K1W11S-77</strain>
    </source>
</reference>
<gene>
    <name evidence="2" type="ORF">DWG20_04095</name>
</gene>
<protein>
    <recommendedName>
        <fullName evidence="4">DUF2946 domain-containing protein</fullName>
    </recommendedName>
</protein>
<dbReference type="AlphaFoldDB" id="A0A345Y422"/>
<proteinExistence type="predicted"/>
<evidence type="ECO:0000256" key="1">
    <source>
        <dbReference type="SAM" id="SignalP"/>
    </source>
</evidence>
<dbReference type="KEGG" id="ccah:DWG20_04095"/>
<evidence type="ECO:0000313" key="2">
    <source>
        <dbReference type="EMBL" id="AXK38674.1"/>
    </source>
</evidence>
<feature type="chain" id="PRO_5016558073" description="DUF2946 domain-containing protein" evidence="1">
    <location>
        <begin position="22"/>
        <end position="108"/>
    </location>
</feature>
<dbReference type="Proteomes" id="UP000254537">
    <property type="component" value="Chromosome"/>
</dbReference>
<accession>A0A345Y422</accession>